<gene>
    <name evidence="2" type="primary">Necator_chrIII.g11790</name>
    <name evidence="2" type="ORF">RB195_011025</name>
</gene>
<organism evidence="2 3">
    <name type="scientific">Necator americanus</name>
    <name type="common">Human hookworm</name>
    <dbReference type="NCBI Taxonomy" id="51031"/>
    <lineage>
        <taxon>Eukaryota</taxon>
        <taxon>Metazoa</taxon>
        <taxon>Ecdysozoa</taxon>
        <taxon>Nematoda</taxon>
        <taxon>Chromadorea</taxon>
        <taxon>Rhabditida</taxon>
        <taxon>Rhabditina</taxon>
        <taxon>Rhabditomorpha</taxon>
        <taxon>Strongyloidea</taxon>
        <taxon>Ancylostomatidae</taxon>
        <taxon>Bunostominae</taxon>
        <taxon>Necator</taxon>
    </lineage>
</organism>
<proteinExistence type="predicted"/>
<feature type="compositionally biased region" description="Low complexity" evidence="1">
    <location>
        <begin position="52"/>
        <end position="69"/>
    </location>
</feature>
<sequence length="109" mass="12090">MSDRVLSSAKAKHHIGIKARSVSNENVKLSNRALTELYGSMQKFYAGYSSYSESEQPSSISSPRNRQSSGPEASLTCTMDRLQLSIVVQPNNQQYNVTNTNAMQFLAQQ</sequence>
<name>A0ABR1D2S9_NECAM</name>
<reference evidence="2 3" key="1">
    <citation type="submission" date="2023-08" db="EMBL/GenBank/DDBJ databases">
        <title>A Necator americanus chromosomal reference genome.</title>
        <authorList>
            <person name="Ilik V."/>
            <person name="Petrzelkova K.J."/>
            <person name="Pardy F."/>
            <person name="Fuh T."/>
            <person name="Niatou-Singa F.S."/>
            <person name="Gouil Q."/>
            <person name="Baker L."/>
            <person name="Ritchie M.E."/>
            <person name="Jex A.R."/>
            <person name="Gazzola D."/>
            <person name="Li H."/>
            <person name="Toshio Fujiwara R."/>
            <person name="Zhan B."/>
            <person name="Aroian R.V."/>
            <person name="Pafco B."/>
            <person name="Schwarz E.M."/>
        </authorList>
    </citation>
    <scope>NUCLEOTIDE SEQUENCE [LARGE SCALE GENOMIC DNA]</scope>
    <source>
        <strain evidence="2 3">Aroian</strain>
        <tissue evidence="2">Whole animal</tissue>
    </source>
</reference>
<keyword evidence="3" id="KW-1185">Reference proteome</keyword>
<feature type="region of interest" description="Disordered" evidence="1">
    <location>
        <begin position="52"/>
        <end position="74"/>
    </location>
</feature>
<comment type="caution">
    <text evidence="2">The sequence shown here is derived from an EMBL/GenBank/DDBJ whole genome shotgun (WGS) entry which is preliminary data.</text>
</comment>
<evidence type="ECO:0000313" key="3">
    <source>
        <dbReference type="Proteomes" id="UP001303046"/>
    </source>
</evidence>
<evidence type="ECO:0000313" key="2">
    <source>
        <dbReference type="EMBL" id="KAK6744075.1"/>
    </source>
</evidence>
<evidence type="ECO:0000256" key="1">
    <source>
        <dbReference type="SAM" id="MobiDB-lite"/>
    </source>
</evidence>
<dbReference type="Proteomes" id="UP001303046">
    <property type="component" value="Unassembled WGS sequence"/>
</dbReference>
<protein>
    <submittedName>
        <fullName evidence="2">Uncharacterized protein</fullName>
    </submittedName>
</protein>
<accession>A0ABR1D2S9</accession>
<dbReference type="EMBL" id="JAVFWL010000003">
    <property type="protein sequence ID" value="KAK6744075.1"/>
    <property type="molecule type" value="Genomic_DNA"/>
</dbReference>